<comment type="caution">
    <text evidence="2">The sequence shown here is derived from an EMBL/GenBank/DDBJ whole genome shotgun (WGS) entry which is preliminary data.</text>
</comment>
<evidence type="ECO:0000313" key="2">
    <source>
        <dbReference type="EMBL" id="PRY83110.1"/>
    </source>
</evidence>
<proteinExistence type="predicted"/>
<dbReference type="InterPro" id="IPR017946">
    <property type="entry name" value="PLC-like_Pdiesterase_TIM-brl"/>
</dbReference>
<protein>
    <submittedName>
        <fullName evidence="2">Glycerophosphoryl diester phosphodiesterase</fullName>
    </submittedName>
</protein>
<feature type="domain" description="GP-PDE" evidence="1">
    <location>
        <begin position="3"/>
        <end position="239"/>
    </location>
</feature>
<dbReference type="PANTHER" id="PTHR46211:SF14">
    <property type="entry name" value="GLYCEROPHOSPHODIESTER PHOSPHODIESTERASE"/>
    <property type="match status" value="1"/>
</dbReference>
<dbReference type="OrthoDB" id="384721at2"/>
<dbReference type="Proteomes" id="UP000238205">
    <property type="component" value="Unassembled WGS sequence"/>
</dbReference>
<organism evidence="2 3">
    <name type="scientific">Alkalibacterium olivapovliticus</name>
    <dbReference type="NCBI Taxonomy" id="99907"/>
    <lineage>
        <taxon>Bacteria</taxon>
        <taxon>Bacillati</taxon>
        <taxon>Bacillota</taxon>
        <taxon>Bacilli</taxon>
        <taxon>Lactobacillales</taxon>
        <taxon>Carnobacteriaceae</taxon>
        <taxon>Alkalibacterium</taxon>
    </lineage>
</organism>
<dbReference type="InterPro" id="IPR030395">
    <property type="entry name" value="GP_PDE_dom"/>
</dbReference>
<evidence type="ECO:0000313" key="3">
    <source>
        <dbReference type="Proteomes" id="UP000238205"/>
    </source>
</evidence>
<dbReference type="AlphaFoldDB" id="A0A2T0W8S5"/>
<dbReference type="PROSITE" id="PS50007">
    <property type="entry name" value="PIPLC_X_DOMAIN"/>
    <property type="match status" value="1"/>
</dbReference>
<dbReference type="Pfam" id="PF03009">
    <property type="entry name" value="GDPD"/>
    <property type="match status" value="1"/>
</dbReference>
<name>A0A2T0W8S5_9LACT</name>
<dbReference type="GO" id="GO:0008081">
    <property type="term" value="F:phosphoric diester hydrolase activity"/>
    <property type="evidence" value="ECO:0007669"/>
    <property type="project" value="InterPro"/>
</dbReference>
<dbReference type="RefSeq" id="WP_106191957.1">
    <property type="nucleotide sequence ID" value="NZ_PVTO01000006.1"/>
</dbReference>
<dbReference type="GO" id="GO:0006629">
    <property type="term" value="P:lipid metabolic process"/>
    <property type="evidence" value="ECO:0007669"/>
    <property type="project" value="InterPro"/>
</dbReference>
<dbReference type="Gene3D" id="3.20.20.190">
    <property type="entry name" value="Phosphatidylinositol (PI) phosphodiesterase"/>
    <property type="match status" value="1"/>
</dbReference>
<keyword evidence="3" id="KW-1185">Reference proteome</keyword>
<sequence length="246" mass="27737">MRTLNLAHRGFSGRYPENTLLAFEKAYEAGADGIELDVRMSKDGQAVIFHDETIDRLTSGTGKVNELTVKELQAIPITNPLQSDQKQQYIPTLKEYLSWVQGKALLTNIELKSKDELEDGLEMQVVSIIRQFDLEENLIISSFNSKYIQRVKHFMPSLKTALLLHSCTEKSIQLADDLNADYIHLKKGSLNPRNILMAKGFGLLINTWTVNEVDDLKTANRLGVNGIITDYPDRLKTIQADQIAAF</sequence>
<dbReference type="PROSITE" id="PS51704">
    <property type="entry name" value="GP_PDE"/>
    <property type="match status" value="1"/>
</dbReference>
<evidence type="ECO:0000259" key="1">
    <source>
        <dbReference type="PROSITE" id="PS51704"/>
    </source>
</evidence>
<gene>
    <name evidence="2" type="ORF">CLV38_10614</name>
</gene>
<dbReference type="EMBL" id="PVTO01000006">
    <property type="protein sequence ID" value="PRY83110.1"/>
    <property type="molecule type" value="Genomic_DNA"/>
</dbReference>
<dbReference type="PANTHER" id="PTHR46211">
    <property type="entry name" value="GLYCEROPHOSPHORYL DIESTER PHOSPHODIESTERASE"/>
    <property type="match status" value="1"/>
</dbReference>
<reference evidence="2 3" key="1">
    <citation type="submission" date="2018-03" db="EMBL/GenBank/DDBJ databases">
        <title>Genomic Encyclopedia of Archaeal and Bacterial Type Strains, Phase II (KMG-II): from individual species to whole genera.</title>
        <authorList>
            <person name="Goeker M."/>
        </authorList>
    </citation>
    <scope>NUCLEOTIDE SEQUENCE [LARGE SCALE GENOMIC DNA]</scope>
    <source>
        <strain evidence="2 3">DSM 13175</strain>
    </source>
</reference>
<dbReference type="SUPFAM" id="SSF51695">
    <property type="entry name" value="PLC-like phosphodiesterases"/>
    <property type="match status" value="1"/>
</dbReference>
<accession>A0A2T0W8S5</accession>